<feature type="transmembrane region" description="Helical" evidence="1">
    <location>
        <begin position="6"/>
        <end position="28"/>
    </location>
</feature>
<feature type="domain" description="CAAX prenyl protease 2/Lysostaphin resistance protein A-like" evidence="2">
    <location>
        <begin position="46"/>
        <end position="199"/>
    </location>
</feature>
<evidence type="ECO:0000313" key="4">
    <source>
        <dbReference type="Proteomes" id="UP000443353"/>
    </source>
</evidence>
<evidence type="ECO:0000313" key="3">
    <source>
        <dbReference type="EMBL" id="MVW58456.1"/>
    </source>
</evidence>
<dbReference type="GO" id="GO:0080120">
    <property type="term" value="P:CAAX-box protein maturation"/>
    <property type="evidence" value="ECO:0007669"/>
    <property type="project" value="UniProtKB-ARBA"/>
</dbReference>
<keyword evidence="1" id="KW-1133">Transmembrane helix</keyword>
<gene>
    <name evidence="3" type="ORF">GPY61_00770</name>
</gene>
<dbReference type="GO" id="GO:0006508">
    <property type="term" value="P:proteolysis"/>
    <property type="evidence" value="ECO:0007669"/>
    <property type="project" value="UniProtKB-KW"/>
</dbReference>
<accession>A0A7X3K644</accession>
<reference evidence="3 4" key="1">
    <citation type="submission" date="2019-12" db="EMBL/GenBank/DDBJ databases">
        <authorList>
            <person name="Li C."/>
            <person name="Zhao J."/>
        </authorList>
    </citation>
    <scope>NUCLEOTIDE SEQUENCE [LARGE SCALE GENOMIC DNA]</scope>
    <source>
        <strain evidence="3 4">NEAU-DD11</strain>
    </source>
</reference>
<protein>
    <submittedName>
        <fullName evidence="3">CPBP family intramembrane metalloprotease</fullName>
    </submittedName>
</protein>
<feature type="transmembrane region" description="Helical" evidence="1">
    <location>
        <begin position="128"/>
        <end position="146"/>
    </location>
</feature>
<keyword evidence="4" id="KW-1185">Reference proteome</keyword>
<comment type="caution">
    <text evidence="3">The sequence shown here is derived from an EMBL/GenBank/DDBJ whole genome shotgun (WGS) entry which is preliminary data.</text>
</comment>
<dbReference type="GO" id="GO:0004175">
    <property type="term" value="F:endopeptidase activity"/>
    <property type="evidence" value="ECO:0007669"/>
    <property type="project" value="UniProtKB-ARBA"/>
</dbReference>
<organism evidence="3 4">
    <name type="scientific">Massilia cellulosiltytica</name>
    <dbReference type="NCBI Taxonomy" id="2683234"/>
    <lineage>
        <taxon>Bacteria</taxon>
        <taxon>Pseudomonadati</taxon>
        <taxon>Pseudomonadota</taxon>
        <taxon>Betaproteobacteria</taxon>
        <taxon>Burkholderiales</taxon>
        <taxon>Oxalobacteraceae</taxon>
        <taxon>Telluria group</taxon>
        <taxon>Massilia</taxon>
    </lineage>
</organism>
<keyword evidence="3" id="KW-0378">Hydrolase</keyword>
<dbReference type="GO" id="GO:0008237">
    <property type="term" value="F:metallopeptidase activity"/>
    <property type="evidence" value="ECO:0007669"/>
    <property type="project" value="UniProtKB-KW"/>
</dbReference>
<keyword evidence="1" id="KW-0812">Transmembrane</keyword>
<dbReference type="Proteomes" id="UP000443353">
    <property type="component" value="Unassembled WGS sequence"/>
</dbReference>
<evidence type="ECO:0000256" key="1">
    <source>
        <dbReference type="SAM" id="Phobius"/>
    </source>
</evidence>
<dbReference type="InterPro" id="IPR003675">
    <property type="entry name" value="Rce1/LyrA-like_dom"/>
</dbReference>
<dbReference type="EMBL" id="WSES01000001">
    <property type="protein sequence ID" value="MVW58456.1"/>
    <property type="molecule type" value="Genomic_DNA"/>
</dbReference>
<name>A0A7X3K644_9BURK</name>
<dbReference type="RefSeq" id="WP_056126784.1">
    <property type="nucleotide sequence ID" value="NZ_WSES01000001.1"/>
</dbReference>
<feature type="transmembrane region" description="Helical" evidence="1">
    <location>
        <begin position="88"/>
        <end position="107"/>
    </location>
</feature>
<dbReference type="Pfam" id="PF02517">
    <property type="entry name" value="Rce1-like"/>
    <property type="match status" value="1"/>
</dbReference>
<feature type="transmembrane region" description="Helical" evidence="1">
    <location>
        <begin position="158"/>
        <end position="178"/>
    </location>
</feature>
<evidence type="ECO:0000259" key="2">
    <source>
        <dbReference type="Pfam" id="PF02517"/>
    </source>
</evidence>
<sequence length="205" mass="22559">MSGLIWRLAVILLAYLVSFAIVLSPILLGLTKLLGVTSTLDWSGARMAFASVVVAPLLEELVFRAGLRSATATLAVQPVLIPLFIGNWQVSLVLLGVVAAVMFVDHVRRRHLDDARKFSLRMARGRAFLTRYRLIVWGNAVAFGLAHLGNFTIATTNGWLGCLTVFVVSSQIITGVVLSYFRLRYGLFSAMGFHAIFNSSWLLFD</sequence>
<proteinExistence type="predicted"/>
<keyword evidence="3" id="KW-0482">Metalloprotease</keyword>
<dbReference type="AlphaFoldDB" id="A0A7X3K644"/>
<keyword evidence="3" id="KW-0645">Protease</keyword>
<keyword evidence="1" id="KW-0472">Membrane</keyword>